<dbReference type="GO" id="GO:0005524">
    <property type="term" value="F:ATP binding"/>
    <property type="evidence" value="ECO:0007669"/>
    <property type="project" value="UniProtKB-KW"/>
</dbReference>
<reference evidence="4" key="1">
    <citation type="submission" date="2020-02" db="EMBL/GenBank/DDBJ databases">
        <authorList>
            <person name="Chen W.-M."/>
        </authorList>
    </citation>
    <scope>NUCLEOTIDE SEQUENCE</scope>
    <source>
        <strain evidence="4">NBD-18</strain>
    </source>
</reference>
<sequence length="176" mass="19529">MADSPKILILAGPNGAGKTTFAREIVRKELGFKHFINADLIAAGMSPFEPELAAIAAGRVMLDQINHLTKARENFVLETTLSGLSYARHIIKWKKLGYQVSLIFLSLPSATVAISRVKNRVKQGGHSIPTEVIKRRFMAGRKNFNTIYKQLVDHWILFDNADDTPVILDRKGGMNG</sequence>
<dbReference type="InterPro" id="IPR010488">
    <property type="entry name" value="Zeta_toxin_domain"/>
</dbReference>
<keyword evidence="2" id="KW-0067">ATP-binding</keyword>
<keyword evidence="1" id="KW-0547">Nucleotide-binding</keyword>
<feature type="domain" description="Zeta toxin" evidence="3">
    <location>
        <begin position="4"/>
        <end position="166"/>
    </location>
</feature>
<dbReference type="Pfam" id="PF06414">
    <property type="entry name" value="Zeta_toxin"/>
    <property type="match status" value="1"/>
</dbReference>
<evidence type="ECO:0000313" key="4">
    <source>
        <dbReference type="EMBL" id="NDY83324.1"/>
    </source>
</evidence>
<proteinExistence type="predicted"/>
<dbReference type="GO" id="GO:0016301">
    <property type="term" value="F:kinase activity"/>
    <property type="evidence" value="ECO:0007669"/>
    <property type="project" value="InterPro"/>
</dbReference>
<name>A0A6B2R131_9BURK</name>
<dbReference type="RefSeq" id="WP_163654390.1">
    <property type="nucleotide sequence ID" value="NZ_JAAGRN010000005.1"/>
</dbReference>
<evidence type="ECO:0000256" key="1">
    <source>
        <dbReference type="ARBA" id="ARBA00022741"/>
    </source>
</evidence>
<dbReference type="SUPFAM" id="SSF52540">
    <property type="entry name" value="P-loop containing nucleoside triphosphate hydrolases"/>
    <property type="match status" value="1"/>
</dbReference>
<gene>
    <name evidence="4" type="ORF">G3I67_08780</name>
</gene>
<protein>
    <submittedName>
        <fullName evidence="4">AAA family ATPase</fullName>
    </submittedName>
</protein>
<dbReference type="InterPro" id="IPR027417">
    <property type="entry name" value="P-loop_NTPase"/>
</dbReference>
<comment type="caution">
    <text evidence="4">The sequence shown here is derived from an EMBL/GenBank/DDBJ whole genome shotgun (WGS) entry which is preliminary data.</text>
</comment>
<evidence type="ECO:0000256" key="2">
    <source>
        <dbReference type="ARBA" id="ARBA00022840"/>
    </source>
</evidence>
<dbReference type="AlphaFoldDB" id="A0A6B2R131"/>
<dbReference type="PANTHER" id="PTHR39206:SF1">
    <property type="entry name" value="SLL8004 PROTEIN"/>
    <property type="match status" value="1"/>
</dbReference>
<organism evidence="4">
    <name type="scientific">Sheuella amnicola</name>
    <dbReference type="NCBI Taxonomy" id="2707330"/>
    <lineage>
        <taxon>Bacteria</taxon>
        <taxon>Pseudomonadati</taxon>
        <taxon>Pseudomonadota</taxon>
        <taxon>Betaproteobacteria</taxon>
        <taxon>Burkholderiales</taxon>
        <taxon>Alcaligenaceae</taxon>
        <taxon>Sheuella</taxon>
    </lineage>
</organism>
<evidence type="ECO:0000259" key="3">
    <source>
        <dbReference type="Pfam" id="PF06414"/>
    </source>
</evidence>
<dbReference type="Gene3D" id="3.40.50.300">
    <property type="entry name" value="P-loop containing nucleotide triphosphate hydrolases"/>
    <property type="match status" value="1"/>
</dbReference>
<dbReference type="EMBL" id="JAAGRN010000005">
    <property type="protein sequence ID" value="NDY83324.1"/>
    <property type="molecule type" value="Genomic_DNA"/>
</dbReference>
<accession>A0A6B2R131</accession>
<dbReference type="PANTHER" id="PTHR39206">
    <property type="entry name" value="SLL8004 PROTEIN"/>
    <property type="match status" value="1"/>
</dbReference>